<evidence type="ECO:0000259" key="6">
    <source>
        <dbReference type="Pfam" id="PF04542"/>
    </source>
</evidence>
<dbReference type="InterPro" id="IPR014284">
    <property type="entry name" value="RNA_pol_sigma-70_dom"/>
</dbReference>
<dbReference type="EMBL" id="CP037423">
    <property type="protein sequence ID" value="QDV41640.1"/>
    <property type="molecule type" value="Genomic_DNA"/>
</dbReference>
<keyword evidence="3" id="KW-0731">Sigma factor</keyword>
<keyword evidence="8" id="KW-1185">Reference proteome</keyword>
<dbReference type="SUPFAM" id="SSF88659">
    <property type="entry name" value="Sigma3 and sigma4 domains of RNA polymerase sigma factors"/>
    <property type="match status" value="1"/>
</dbReference>
<feature type="domain" description="RNA polymerase sigma-70 region 2" evidence="6">
    <location>
        <begin position="30"/>
        <end position="100"/>
    </location>
</feature>
<name>A0A518HLE1_9BACT</name>
<evidence type="ECO:0000256" key="5">
    <source>
        <dbReference type="ARBA" id="ARBA00023163"/>
    </source>
</evidence>
<proteinExistence type="inferred from homology"/>
<evidence type="ECO:0000313" key="7">
    <source>
        <dbReference type="EMBL" id="QDV41640.1"/>
    </source>
</evidence>
<dbReference type="InterPro" id="IPR036388">
    <property type="entry name" value="WH-like_DNA-bd_sf"/>
</dbReference>
<protein>
    <submittedName>
        <fullName evidence="7">ECF RNA polymerase sigma factor SigW</fullName>
    </submittedName>
</protein>
<evidence type="ECO:0000256" key="2">
    <source>
        <dbReference type="ARBA" id="ARBA00023015"/>
    </source>
</evidence>
<keyword evidence="5" id="KW-0804">Transcription</keyword>
<evidence type="ECO:0000256" key="3">
    <source>
        <dbReference type="ARBA" id="ARBA00023082"/>
    </source>
</evidence>
<dbReference type="InterPro" id="IPR013324">
    <property type="entry name" value="RNA_pol_sigma_r3/r4-like"/>
</dbReference>
<dbReference type="GO" id="GO:0016987">
    <property type="term" value="F:sigma factor activity"/>
    <property type="evidence" value="ECO:0007669"/>
    <property type="project" value="UniProtKB-KW"/>
</dbReference>
<dbReference type="PANTHER" id="PTHR43133">
    <property type="entry name" value="RNA POLYMERASE ECF-TYPE SIGMA FACTO"/>
    <property type="match status" value="1"/>
</dbReference>
<dbReference type="Gene3D" id="1.10.1740.10">
    <property type="match status" value="1"/>
</dbReference>
<evidence type="ECO:0000256" key="4">
    <source>
        <dbReference type="ARBA" id="ARBA00023125"/>
    </source>
</evidence>
<dbReference type="SUPFAM" id="SSF88946">
    <property type="entry name" value="Sigma2 domain of RNA polymerase sigma factors"/>
    <property type="match status" value="1"/>
</dbReference>
<dbReference type="InterPro" id="IPR007627">
    <property type="entry name" value="RNA_pol_sigma70_r2"/>
</dbReference>
<dbReference type="InterPro" id="IPR013325">
    <property type="entry name" value="RNA_pol_sigma_r2"/>
</dbReference>
<dbReference type="KEGG" id="snep:Enr13x_14830"/>
<dbReference type="Pfam" id="PF04542">
    <property type="entry name" value="Sigma70_r2"/>
    <property type="match status" value="1"/>
</dbReference>
<dbReference type="Gene3D" id="1.10.10.10">
    <property type="entry name" value="Winged helix-like DNA-binding domain superfamily/Winged helix DNA-binding domain"/>
    <property type="match status" value="1"/>
</dbReference>
<evidence type="ECO:0000313" key="8">
    <source>
        <dbReference type="Proteomes" id="UP000319004"/>
    </source>
</evidence>
<keyword evidence="4" id="KW-0238">DNA-binding</keyword>
<dbReference type="AlphaFoldDB" id="A0A518HLE1"/>
<gene>
    <name evidence="7" type="primary">sigW_4</name>
    <name evidence="7" type="ORF">Enr13x_14830</name>
</gene>
<reference evidence="7 8" key="1">
    <citation type="submission" date="2019-03" db="EMBL/GenBank/DDBJ databases">
        <title>Deep-cultivation of Planctomycetes and their phenomic and genomic characterization uncovers novel biology.</title>
        <authorList>
            <person name="Wiegand S."/>
            <person name="Jogler M."/>
            <person name="Boedeker C."/>
            <person name="Pinto D."/>
            <person name="Vollmers J."/>
            <person name="Rivas-Marin E."/>
            <person name="Kohn T."/>
            <person name="Peeters S.H."/>
            <person name="Heuer A."/>
            <person name="Rast P."/>
            <person name="Oberbeckmann S."/>
            <person name="Bunk B."/>
            <person name="Jeske O."/>
            <person name="Meyerdierks A."/>
            <person name="Storesund J.E."/>
            <person name="Kallscheuer N."/>
            <person name="Luecker S."/>
            <person name="Lage O.M."/>
            <person name="Pohl T."/>
            <person name="Merkel B.J."/>
            <person name="Hornburger P."/>
            <person name="Mueller R.-W."/>
            <person name="Bruemmer F."/>
            <person name="Labrenz M."/>
            <person name="Spormann A.M."/>
            <person name="Op den Camp H."/>
            <person name="Overmann J."/>
            <person name="Amann R."/>
            <person name="Jetten M.S.M."/>
            <person name="Mascher T."/>
            <person name="Medema M.H."/>
            <person name="Devos D.P."/>
            <person name="Kaster A.-K."/>
            <person name="Ovreas L."/>
            <person name="Rohde M."/>
            <person name="Galperin M.Y."/>
            <person name="Jogler C."/>
        </authorList>
    </citation>
    <scope>NUCLEOTIDE SEQUENCE [LARGE SCALE GENOMIC DNA]</scope>
    <source>
        <strain evidence="7 8">Enr13</strain>
    </source>
</reference>
<accession>A0A518HLE1</accession>
<dbReference type="PANTHER" id="PTHR43133:SF8">
    <property type="entry name" value="RNA POLYMERASE SIGMA FACTOR HI_1459-RELATED"/>
    <property type="match status" value="1"/>
</dbReference>
<sequence length="200" mass="22625">MVSQNADSHATRTSLLGRARERDPLAWSELVDLYGPLIAHWCGRCGLDPHAAADCTQEVFAAVARSIEQFETKHTRGSFRGWLWTITSNKAKDRHRADARHIRADGGSTAYRTLSKVPDPMAVPDEEPTGDDQINELLARGLKQIRREFADKTWQIFERAVIDEIPSATVAEEFNITPATVRQTRSRILRRLRQHLGEVE</sequence>
<dbReference type="GO" id="GO:0006352">
    <property type="term" value="P:DNA-templated transcription initiation"/>
    <property type="evidence" value="ECO:0007669"/>
    <property type="project" value="InterPro"/>
</dbReference>
<evidence type="ECO:0000256" key="1">
    <source>
        <dbReference type="ARBA" id="ARBA00010641"/>
    </source>
</evidence>
<dbReference type="InterPro" id="IPR039425">
    <property type="entry name" value="RNA_pol_sigma-70-like"/>
</dbReference>
<dbReference type="GO" id="GO:0003677">
    <property type="term" value="F:DNA binding"/>
    <property type="evidence" value="ECO:0007669"/>
    <property type="project" value="UniProtKB-KW"/>
</dbReference>
<dbReference type="NCBIfam" id="TIGR02937">
    <property type="entry name" value="sigma70-ECF"/>
    <property type="match status" value="1"/>
</dbReference>
<organism evidence="7 8">
    <name type="scientific">Stieleria neptunia</name>
    <dbReference type="NCBI Taxonomy" id="2527979"/>
    <lineage>
        <taxon>Bacteria</taxon>
        <taxon>Pseudomonadati</taxon>
        <taxon>Planctomycetota</taxon>
        <taxon>Planctomycetia</taxon>
        <taxon>Pirellulales</taxon>
        <taxon>Pirellulaceae</taxon>
        <taxon>Stieleria</taxon>
    </lineage>
</organism>
<dbReference type="Proteomes" id="UP000319004">
    <property type="component" value="Chromosome"/>
</dbReference>
<comment type="similarity">
    <text evidence="1">Belongs to the sigma-70 factor family. ECF subfamily.</text>
</comment>
<keyword evidence="2" id="KW-0805">Transcription regulation</keyword>